<reference evidence="2 3" key="1">
    <citation type="journal article" date="2017" name="Genome Announc.">
        <title>Genome sequence of the saprophytic ascomycete Epicoccum nigrum ICMP 19927 strain isolated from New Zealand.</title>
        <authorList>
            <person name="Fokin M."/>
            <person name="Fleetwood D."/>
            <person name="Weir B.S."/>
            <person name="Villas-Boas S.G."/>
        </authorList>
    </citation>
    <scope>NUCLEOTIDE SEQUENCE [LARGE SCALE GENOMIC DNA]</scope>
    <source>
        <strain evidence="2 3">ICMP 19927</strain>
    </source>
</reference>
<sequence>MASTIQIYAPDPNAPPEEYARAVTASIQDLVAGRRPRDPALSGASTGRLIFEGLVESVKVYRLYQQEKMSRVEETKGNRRDGRRHRRSNDEGGSHNRVRHCKSRPTKQHDGGDVSDDYEQERDQRTYHSPEDNPELHLTRHLMSGALHAAESALGFGPDGTPFGSLPTRGKGTGWLPHVKAVHRHIRAEQDAGLRSKGLAEKCIVDFLQKRRAAQSVEKDRGKEPVVEETGGEGDEGSGRGGNRSWKPRKRRGERQAGSNERALPRSGGNTPSGEQEVHPPSQAEEFVQQPALSARSVPPQVQPSIEESRIHHNREGGAAVEEENAFAEARTGTPCVPVVTYASRRPQKPWE</sequence>
<keyword evidence="3" id="KW-1185">Reference proteome</keyword>
<evidence type="ECO:0000256" key="1">
    <source>
        <dbReference type="SAM" id="MobiDB-lite"/>
    </source>
</evidence>
<feature type="compositionally biased region" description="Basic and acidic residues" evidence="1">
    <location>
        <begin position="217"/>
        <end position="226"/>
    </location>
</feature>
<organism evidence="2 3">
    <name type="scientific">Epicoccum nigrum</name>
    <name type="common">Soil fungus</name>
    <name type="synonym">Epicoccum purpurascens</name>
    <dbReference type="NCBI Taxonomy" id="105696"/>
    <lineage>
        <taxon>Eukaryota</taxon>
        <taxon>Fungi</taxon>
        <taxon>Dikarya</taxon>
        <taxon>Ascomycota</taxon>
        <taxon>Pezizomycotina</taxon>
        <taxon>Dothideomycetes</taxon>
        <taxon>Pleosporomycetidae</taxon>
        <taxon>Pleosporales</taxon>
        <taxon>Pleosporineae</taxon>
        <taxon>Didymellaceae</taxon>
        <taxon>Epicoccum</taxon>
    </lineage>
</organism>
<feature type="compositionally biased region" description="Basic and acidic residues" evidence="1">
    <location>
        <begin position="70"/>
        <end position="80"/>
    </location>
</feature>
<gene>
    <name evidence="2" type="ORF">B5807_04871</name>
</gene>
<proteinExistence type="predicted"/>
<feature type="region of interest" description="Disordered" evidence="1">
    <location>
        <begin position="213"/>
        <end position="334"/>
    </location>
</feature>
<evidence type="ECO:0000313" key="2">
    <source>
        <dbReference type="EMBL" id="OSS50435.1"/>
    </source>
</evidence>
<dbReference type="AlphaFoldDB" id="A0A1Y2M2U4"/>
<dbReference type="InParanoid" id="A0A1Y2M2U4"/>
<evidence type="ECO:0000313" key="3">
    <source>
        <dbReference type="Proteomes" id="UP000193240"/>
    </source>
</evidence>
<feature type="compositionally biased region" description="Basic and acidic residues" evidence="1">
    <location>
        <begin position="121"/>
        <end position="135"/>
    </location>
</feature>
<feature type="compositionally biased region" description="Basic and acidic residues" evidence="1">
    <location>
        <begin position="307"/>
        <end position="316"/>
    </location>
</feature>
<accession>A0A1Y2M2U4</accession>
<dbReference type="EMBL" id="KZ107842">
    <property type="protein sequence ID" value="OSS50435.1"/>
    <property type="molecule type" value="Genomic_DNA"/>
</dbReference>
<dbReference type="Proteomes" id="UP000193240">
    <property type="component" value="Unassembled WGS sequence"/>
</dbReference>
<protein>
    <submittedName>
        <fullName evidence="2">Uncharacterized protein</fullName>
    </submittedName>
</protein>
<feature type="compositionally biased region" description="Basic residues" evidence="1">
    <location>
        <begin position="96"/>
        <end position="106"/>
    </location>
</feature>
<feature type="region of interest" description="Disordered" evidence="1">
    <location>
        <begin position="70"/>
        <end position="135"/>
    </location>
</feature>
<name>A0A1Y2M2U4_EPING</name>